<dbReference type="Gene3D" id="1.20.1440.130">
    <property type="entry name" value="VKOR domain"/>
    <property type="match status" value="1"/>
</dbReference>
<feature type="transmembrane region" description="Helical" evidence="10">
    <location>
        <begin position="82"/>
        <end position="100"/>
    </location>
</feature>
<keyword evidence="3 10" id="KW-0812">Transmembrane</keyword>
<dbReference type="STRING" id="1111738.GCA_000427905_00371"/>
<evidence type="ECO:0000313" key="13">
    <source>
        <dbReference type="EMBL" id="PZM97447.1"/>
    </source>
</evidence>
<comment type="caution">
    <text evidence="13">The sequence shown here is derived from an EMBL/GenBank/DDBJ whole genome shotgun (WGS) entry which is preliminary data.</text>
</comment>
<feature type="transmembrane region" description="Helical" evidence="10">
    <location>
        <begin position="169"/>
        <end position="190"/>
    </location>
</feature>
<comment type="subcellular location">
    <subcellularLocation>
        <location evidence="1">Membrane</location>
        <topology evidence="1">Multi-pass membrane protein</topology>
    </subcellularLocation>
</comment>
<reference evidence="12" key="1">
    <citation type="submission" date="2018-05" db="EMBL/GenBank/DDBJ databases">
        <authorList>
            <person name="Moura L."/>
            <person name="Setubal J.C."/>
        </authorList>
    </citation>
    <scope>NUCLEOTIDE SEQUENCE</scope>
    <source>
        <strain evidence="12">ZC4RG45</strain>
    </source>
</reference>
<evidence type="ECO:0000256" key="9">
    <source>
        <dbReference type="ARBA" id="ARBA00023284"/>
    </source>
</evidence>
<evidence type="ECO:0000256" key="2">
    <source>
        <dbReference type="ARBA" id="ARBA00006214"/>
    </source>
</evidence>
<reference evidence="12 14" key="3">
    <citation type="journal article" date="2021" name="BMC Genomics">
        <title>Genome-resolved metagenome and metatranscriptome analyses of thermophilic composting reveal key bacterial players and their metabolic interactions.</title>
        <authorList>
            <person name="Braga L.P.P."/>
            <person name="Pereira R.V."/>
            <person name="Martins L.F."/>
            <person name="Moura L.M.S."/>
            <person name="Sanchez F.B."/>
            <person name="Patane J.S.L."/>
            <person name="da Silva A.M."/>
            <person name="Setubal J.C."/>
        </authorList>
    </citation>
    <scope>NUCLEOTIDE SEQUENCE [LARGE SCALE GENOMIC DNA]</scope>
    <source>
        <strain evidence="12">ZC4RG45</strain>
    </source>
</reference>
<dbReference type="InterPro" id="IPR038354">
    <property type="entry name" value="VKOR_sf"/>
</dbReference>
<evidence type="ECO:0000256" key="5">
    <source>
        <dbReference type="ARBA" id="ARBA00022989"/>
    </source>
</evidence>
<dbReference type="InterPro" id="IPR012932">
    <property type="entry name" value="VKOR"/>
</dbReference>
<evidence type="ECO:0000256" key="7">
    <source>
        <dbReference type="ARBA" id="ARBA00023136"/>
    </source>
</evidence>
<evidence type="ECO:0000256" key="1">
    <source>
        <dbReference type="ARBA" id="ARBA00004141"/>
    </source>
</evidence>
<keyword evidence="8" id="KW-1015">Disulfide bond</keyword>
<keyword evidence="7 10" id="KW-0472">Membrane</keyword>
<dbReference type="EMBL" id="QGUI02000001">
    <property type="protein sequence ID" value="MFO7190622.1"/>
    <property type="molecule type" value="Genomic_DNA"/>
</dbReference>
<dbReference type="Pfam" id="PF07884">
    <property type="entry name" value="VKOR"/>
    <property type="match status" value="1"/>
</dbReference>
<proteinExistence type="inferred from homology"/>
<evidence type="ECO:0000256" key="6">
    <source>
        <dbReference type="ARBA" id="ARBA00023002"/>
    </source>
</evidence>
<dbReference type="Proteomes" id="UP000249324">
    <property type="component" value="Unassembled WGS sequence"/>
</dbReference>
<feature type="transmembrane region" description="Helical" evidence="10">
    <location>
        <begin position="134"/>
        <end position="157"/>
    </location>
</feature>
<comment type="similarity">
    <text evidence="2">Belongs to the VKOR family.</text>
</comment>
<reference evidence="12" key="4">
    <citation type="submission" date="2023-08" db="EMBL/GenBank/DDBJ databases">
        <authorList>
            <person name="Guima S.E.S."/>
            <person name="Martins L.F."/>
            <person name="Silva A.M."/>
            <person name="Setubal J.C."/>
        </authorList>
    </citation>
    <scope>NUCLEOTIDE SEQUENCE</scope>
    <source>
        <strain evidence="12">ZC4RG45</strain>
    </source>
</reference>
<sequence>MSTRTETGRPAAEAAAPSRGLAWLYVIAGGIGLLASGALTLEKIARLRDPDYIPTCSFNPVLSCGSVMDSSQAAVLGFPNPLLGIGGFAVVVTTGVAMLAGFRPPRWYRAGMVAGSTVAVVFIHWLIASSLYDIGALCPYCMVVWAVTIPIFWYSALDAWPALAPLRRVHSAILALWYVVIIALVVQRFWSYWTSLV</sequence>
<dbReference type="PANTHER" id="PTHR34573:SF1">
    <property type="entry name" value="VITAMIN K EPOXIDE REDUCTASE DOMAIN-CONTAINING PROTEIN"/>
    <property type="match status" value="1"/>
</dbReference>
<reference evidence="13" key="2">
    <citation type="submission" date="2018-05" db="EMBL/GenBank/DDBJ databases">
        <authorList>
            <person name="Lanie J.A."/>
            <person name="Ng W.-L."/>
            <person name="Kazmierczak K.M."/>
            <person name="Andrzejewski T.M."/>
            <person name="Davidsen T.M."/>
            <person name="Wayne K.J."/>
            <person name="Tettelin H."/>
            <person name="Glass J.I."/>
            <person name="Rusch D."/>
            <person name="Podicherti R."/>
            <person name="Tsui H.-C.T."/>
            <person name="Winkler M.E."/>
        </authorList>
    </citation>
    <scope>NUCLEOTIDE SEQUENCE</scope>
    <source>
        <strain evidence="13">ZC4RG45</strain>
    </source>
</reference>
<accession>A0A2W4JUI1</accession>
<evidence type="ECO:0000256" key="8">
    <source>
        <dbReference type="ARBA" id="ARBA00023157"/>
    </source>
</evidence>
<keyword evidence="9" id="KW-0676">Redox-active center</keyword>
<evidence type="ECO:0000256" key="10">
    <source>
        <dbReference type="SAM" id="Phobius"/>
    </source>
</evidence>
<dbReference type="EMBL" id="QGUI01000310">
    <property type="protein sequence ID" value="PZM97447.1"/>
    <property type="molecule type" value="Genomic_DNA"/>
</dbReference>
<feature type="domain" description="Vitamin K epoxide reductase" evidence="11">
    <location>
        <begin position="18"/>
        <end position="159"/>
    </location>
</feature>
<name>A0A2W4JUI1_9PSEU</name>
<keyword evidence="6" id="KW-0560">Oxidoreductase</keyword>
<evidence type="ECO:0000313" key="12">
    <source>
        <dbReference type="EMBL" id="MFO7190622.1"/>
    </source>
</evidence>
<dbReference type="GO" id="GO:0016491">
    <property type="term" value="F:oxidoreductase activity"/>
    <property type="evidence" value="ECO:0007669"/>
    <property type="project" value="UniProtKB-KW"/>
</dbReference>
<evidence type="ECO:0000259" key="11">
    <source>
        <dbReference type="SMART" id="SM00756"/>
    </source>
</evidence>
<keyword evidence="5 10" id="KW-1133">Transmembrane helix</keyword>
<evidence type="ECO:0000313" key="14">
    <source>
        <dbReference type="Proteomes" id="UP000249324"/>
    </source>
</evidence>
<feature type="transmembrane region" description="Helical" evidence="10">
    <location>
        <begin position="21"/>
        <end position="41"/>
    </location>
</feature>
<gene>
    <name evidence="12" type="ORF">DIU77_000040</name>
    <name evidence="13" type="ORF">DIU77_09270</name>
</gene>
<dbReference type="PANTHER" id="PTHR34573">
    <property type="entry name" value="VKC DOMAIN-CONTAINING PROTEIN"/>
    <property type="match status" value="1"/>
</dbReference>
<dbReference type="AlphaFoldDB" id="A0A2W4JUI1"/>
<evidence type="ECO:0000256" key="4">
    <source>
        <dbReference type="ARBA" id="ARBA00022719"/>
    </source>
</evidence>
<dbReference type="CDD" id="cd12922">
    <property type="entry name" value="VKOR_5"/>
    <property type="match status" value="1"/>
</dbReference>
<dbReference type="SMART" id="SM00756">
    <property type="entry name" value="VKc"/>
    <property type="match status" value="1"/>
</dbReference>
<dbReference type="GO" id="GO:0048038">
    <property type="term" value="F:quinone binding"/>
    <property type="evidence" value="ECO:0007669"/>
    <property type="project" value="UniProtKB-KW"/>
</dbReference>
<keyword evidence="4" id="KW-0874">Quinone</keyword>
<evidence type="ECO:0000256" key="3">
    <source>
        <dbReference type="ARBA" id="ARBA00022692"/>
    </source>
</evidence>
<organism evidence="13">
    <name type="scientific">Thermocrispum agreste</name>
    <dbReference type="NCBI Taxonomy" id="37925"/>
    <lineage>
        <taxon>Bacteria</taxon>
        <taxon>Bacillati</taxon>
        <taxon>Actinomycetota</taxon>
        <taxon>Actinomycetes</taxon>
        <taxon>Pseudonocardiales</taxon>
        <taxon>Pseudonocardiaceae</taxon>
        <taxon>Thermocrispum</taxon>
    </lineage>
</organism>
<dbReference type="InterPro" id="IPR041714">
    <property type="entry name" value="VKOR_Actinobacteria"/>
</dbReference>
<feature type="transmembrane region" description="Helical" evidence="10">
    <location>
        <begin position="107"/>
        <end position="128"/>
    </location>
</feature>
<protein>
    <submittedName>
        <fullName evidence="12 13">Vitamin K epoxide reductase</fullName>
    </submittedName>
</protein>
<dbReference type="GO" id="GO:0016020">
    <property type="term" value="C:membrane"/>
    <property type="evidence" value="ECO:0007669"/>
    <property type="project" value="UniProtKB-SubCell"/>
</dbReference>